<dbReference type="Proteomes" id="UP001054945">
    <property type="component" value="Unassembled WGS sequence"/>
</dbReference>
<comment type="caution">
    <text evidence="1">The sequence shown here is derived from an EMBL/GenBank/DDBJ whole genome shotgun (WGS) entry which is preliminary data.</text>
</comment>
<sequence>MLSLSSPLNASNLRHRKRALNTFETQFPRENPLFDTVQQQKCWCNSSSGFVIKVICMKGRLERTGRELMLLWELHDVQTKNYTSISVAVQHQIRDFRGETLLQSIQRSLTVPQIGGIMWT</sequence>
<proteinExistence type="predicted"/>
<organism evidence="1 2">
    <name type="scientific">Caerostris extrusa</name>
    <name type="common">Bark spider</name>
    <name type="synonym">Caerostris bankana</name>
    <dbReference type="NCBI Taxonomy" id="172846"/>
    <lineage>
        <taxon>Eukaryota</taxon>
        <taxon>Metazoa</taxon>
        <taxon>Ecdysozoa</taxon>
        <taxon>Arthropoda</taxon>
        <taxon>Chelicerata</taxon>
        <taxon>Arachnida</taxon>
        <taxon>Araneae</taxon>
        <taxon>Araneomorphae</taxon>
        <taxon>Entelegynae</taxon>
        <taxon>Araneoidea</taxon>
        <taxon>Araneidae</taxon>
        <taxon>Caerostris</taxon>
    </lineage>
</organism>
<reference evidence="1 2" key="1">
    <citation type="submission" date="2021-06" db="EMBL/GenBank/DDBJ databases">
        <title>Caerostris extrusa draft genome.</title>
        <authorList>
            <person name="Kono N."/>
            <person name="Arakawa K."/>
        </authorList>
    </citation>
    <scope>NUCLEOTIDE SEQUENCE [LARGE SCALE GENOMIC DNA]</scope>
</reference>
<evidence type="ECO:0000313" key="2">
    <source>
        <dbReference type="Proteomes" id="UP001054945"/>
    </source>
</evidence>
<dbReference type="EMBL" id="BPLR01014225">
    <property type="protein sequence ID" value="GIY67312.1"/>
    <property type="molecule type" value="Genomic_DNA"/>
</dbReference>
<dbReference type="AlphaFoldDB" id="A0AAV4VAJ7"/>
<name>A0AAV4VAJ7_CAEEX</name>
<protein>
    <submittedName>
        <fullName evidence="1">Uncharacterized protein</fullName>
    </submittedName>
</protein>
<keyword evidence="2" id="KW-1185">Reference proteome</keyword>
<accession>A0AAV4VAJ7</accession>
<evidence type="ECO:0000313" key="1">
    <source>
        <dbReference type="EMBL" id="GIY67312.1"/>
    </source>
</evidence>
<gene>
    <name evidence="1" type="ORF">CEXT_224391</name>
</gene>